<feature type="transmembrane region" description="Helical" evidence="1">
    <location>
        <begin position="113"/>
        <end position="133"/>
    </location>
</feature>
<evidence type="ECO:0000313" key="3">
    <source>
        <dbReference type="EMBL" id="MBD8022068.1"/>
    </source>
</evidence>
<feature type="transmembrane region" description="Helical" evidence="1">
    <location>
        <begin position="199"/>
        <end position="221"/>
    </location>
</feature>
<feature type="transmembrane region" description="Helical" evidence="1">
    <location>
        <begin position="21"/>
        <end position="46"/>
    </location>
</feature>
<dbReference type="Proteomes" id="UP000602532">
    <property type="component" value="Unassembled WGS sequence"/>
</dbReference>
<evidence type="ECO:0000256" key="1">
    <source>
        <dbReference type="SAM" id="Phobius"/>
    </source>
</evidence>
<feature type="transmembrane region" description="Helical" evidence="1">
    <location>
        <begin position="241"/>
        <end position="263"/>
    </location>
</feature>
<proteinExistence type="predicted"/>
<accession>A0ABR8WYJ1</accession>
<dbReference type="EMBL" id="JACSPM010000001">
    <property type="protein sequence ID" value="MBD8022068.1"/>
    <property type="molecule type" value="Genomic_DNA"/>
</dbReference>
<keyword evidence="1" id="KW-0812">Transmembrane</keyword>
<reference evidence="3 4" key="1">
    <citation type="submission" date="2020-08" db="EMBL/GenBank/DDBJ databases">
        <title>A Genomic Blueprint of the Chicken Gut Microbiome.</title>
        <authorList>
            <person name="Gilroy R."/>
            <person name="Ravi A."/>
            <person name="Getino M."/>
            <person name="Pursley I."/>
            <person name="Horton D.L."/>
            <person name="Alikhan N.-F."/>
            <person name="Baker D."/>
            <person name="Gharbi K."/>
            <person name="Hall N."/>
            <person name="Watson M."/>
            <person name="Adriaenssens E.M."/>
            <person name="Foster-Nyarko E."/>
            <person name="Jarju S."/>
            <person name="Secka A."/>
            <person name="Antonio M."/>
            <person name="Oren A."/>
            <person name="Chaudhuri R."/>
            <person name="La Ragione R.M."/>
            <person name="Hildebrand F."/>
            <person name="Pallen M.J."/>
        </authorList>
    </citation>
    <scope>NUCLEOTIDE SEQUENCE [LARGE SCALE GENOMIC DNA]</scope>
    <source>
        <strain evidence="3 4">Sa1CUA4</strain>
    </source>
</reference>
<dbReference type="Pfam" id="PF06724">
    <property type="entry name" value="DUF1206"/>
    <property type="match status" value="3"/>
</dbReference>
<feature type="domain" description="DUF1206" evidence="2">
    <location>
        <begin position="114"/>
        <end position="178"/>
    </location>
</feature>
<feature type="transmembrane region" description="Helical" evidence="1">
    <location>
        <begin position="66"/>
        <end position="92"/>
    </location>
</feature>
<protein>
    <submittedName>
        <fullName evidence="3">DUF1206 domain-containing protein</fullName>
    </submittedName>
</protein>
<evidence type="ECO:0000313" key="4">
    <source>
        <dbReference type="Proteomes" id="UP000602532"/>
    </source>
</evidence>
<feature type="domain" description="DUF1206" evidence="2">
    <location>
        <begin position="202"/>
        <end position="270"/>
    </location>
</feature>
<feature type="domain" description="DUF1206" evidence="2">
    <location>
        <begin position="25"/>
        <end position="90"/>
    </location>
</feature>
<keyword evidence="1" id="KW-0472">Membrane</keyword>
<feature type="transmembrane region" description="Helical" evidence="1">
    <location>
        <begin position="153"/>
        <end position="178"/>
    </location>
</feature>
<organism evidence="3 4">
    <name type="scientific">Microbacterium gallinarum</name>
    <dbReference type="NCBI Taxonomy" id="2762209"/>
    <lineage>
        <taxon>Bacteria</taxon>
        <taxon>Bacillati</taxon>
        <taxon>Actinomycetota</taxon>
        <taxon>Actinomycetes</taxon>
        <taxon>Micrococcales</taxon>
        <taxon>Microbacteriaceae</taxon>
        <taxon>Microbacterium</taxon>
    </lineage>
</organism>
<gene>
    <name evidence="3" type="ORF">H9622_00510</name>
</gene>
<dbReference type="RefSeq" id="WP_191763214.1">
    <property type="nucleotide sequence ID" value="NZ_JACSPM010000001.1"/>
</dbReference>
<evidence type="ECO:0000259" key="2">
    <source>
        <dbReference type="Pfam" id="PF06724"/>
    </source>
</evidence>
<comment type="caution">
    <text evidence="3">The sequence shown here is derived from an EMBL/GenBank/DDBJ whole genome shotgun (WGS) entry which is preliminary data.</text>
</comment>
<keyword evidence="4" id="KW-1185">Reference proteome</keyword>
<name>A0ABR8WYJ1_9MICO</name>
<sequence>MSAPSAKAAARQAEASPVFELFARAGYVANGIVHILLGVLVLVIAFGGEAEGDQAGVLKAVAAAPLGFVLLWLIAAALWALGLWHAAEGLLARDLSGDTKGAAKKWGRRTSEWGQAVVFIGLGVIAAAVALGARPNAEEAAEDASRGLIDIPGGPIVLSLIGLGFAAAGVAFVAMGILRSFHNRMDIPDTTVGRGITGLGVVGFIAKGVALAIVGVLLLVAALSTDAEVAGGIDGAVDVMLALALGPLIAGVVGAGFIAYGVFTVARARFARM</sequence>
<keyword evidence="1" id="KW-1133">Transmembrane helix</keyword>
<dbReference type="InterPro" id="IPR009597">
    <property type="entry name" value="DUF1206"/>
</dbReference>